<dbReference type="Pfam" id="PF12849">
    <property type="entry name" value="PBP_like_2"/>
    <property type="match status" value="1"/>
</dbReference>
<keyword evidence="4" id="KW-1185">Reference proteome</keyword>
<feature type="chain" id="PRO_5020612473" evidence="1">
    <location>
        <begin position="25"/>
        <end position="283"/>
    </location>
</feature>
<dbReference type="Gene3D" id="3.40.190.10">
    <property type="entry name" value="Periplasmic binding protein-like II"/>
    <property type="match status" value="2"/>
</dbReference>
<protein>
    <submittedName>
        <fullName evidence="3">Tungsten ABC transporter permease</fullName>
    </submittedName>
</protein>
<dbReference type="AlphaFoldDB" id="A0A4S1CLZ7"/>
<evidence type="ECO:0000259" key="2">
    <source>
        <dbReference type="Pfam" id="PF12849"/>
    </source>
</evidence>
<name>A0A4S1CLZ7_9BACT</name>
<gene>
    <name evidence="3" type="ORF">E4633_05040</name>
</gene>
<organism evidence="3 4">
    <name type="scientific">Geomonas terrae</name>
    <dbReference type="NCBI Taxonomy" id="2562681"/>
    <lineage>
        <taxon>Bacteria</taxon>
        <taxon>Pseudomonadati</taxon>
        <taxon>Thermodesulfobacteriota</taxon>
        <taxon>Desulfuromonadia</taxon>
        <taxon>Geobacterales</taxon>
        <taxon>Geobacteraceae</taxon>
        <taxon>Geomonas</taxon>
    </lineage>
</organism>
<feature type="domain" description="PBP" evidence="2">
    <location>
        <begin position="25"/>
        <end position="250"/>
    </location>
</feature>
<dbReference type="SUPFAM" id="SSF53850">
    <property type="entry name" value="Periplasmic binding protein-like II"/>
    <property type="match status" value="1"/>
</dbReference>
<dbReference type="InterPro" id="IPR052738">
    <property type="entry name" value="ABC-Tungstate_binding"/>
</dbReference>
<evidence type="ECO:0000256" key="1">
    <source>
        <dbReference type="SAM" id="SignalP"/>
    </source>
</evidence>
<accession>A0A4S1CLZ7</accession>
<dbReference type="InterPro" id="IPR024370">
    <property type="entry name" value="PBP_domain"/>
</dbReference>
<dbReference type="PANTHER" id="PTHR37945:SF1">
    <property type="entry name" value="EXTRACELLULAR TUNGSTATE BINDING PROTEIN"/>
    <property type="match status" value="1"/>
</dbReference>
<dbReference type="PANTHER" id="PTHR37945">
    <property type="entry name" value="EXTRACELLULAR TUNGSTATE BINDING PROTEIN"/>
    <property type="match status" value="1"/>
</dbReference>
<feature type="signal peptide" evidence="1">
    <location>
        <begin position="1"/>
        <end position="24"/>
    </location>
</feature>
<reference evidence="3 4" key="1">
    <citation type="submission" date="2019-04" db="EMBL/GenBank/DDBJ databases">
        <title>Geobacter oryzae sp. nov., ferric-reducing bacteria isolated from paddy soil.</title>
        <authorList>
            <person name="Xu Z."/>
            <person name="Masuda Y."/>
            <person name="Itoh H."/>
            <person name="Senoo K."/>
        </authorList>
    </citation>
    <scope>NUCLEOTIDE SEQUENCE [LARGE SCALE GENOMIC DNA]</scope>
    <source>
        <strain evidence="3 4">Red111</strain>
    </source>
</reference>
<dbReference type="EMBL" id="SRSC01000001">
    <property type="protein sequence ID" value="TGU74828.1"/>
    <property type="molecule type" value="Genomic_DNA"/>
</dbReference>
<proteinExistence type="predicted"/>
<sequence length="283" mass="30451">MAWSRKPVLWLSAAMLFVTTAAHAGDGFLLMASTIGPIDAGIVSALEDAFEKETGVRVRHVGAGTGEALKIAEGGSVDIAMVHAKALEEKFVAAGFGTERVPVMYNDFVIVGPAADPAGIKGMKSATGALRQLAAKGAPFVSRGDRSGTHVAEMDLWKKAEVKPEGAWYRVYEKGNEGNAPTLRYVNASGAYTIIDRATYLSLKDEVSLAVLVEGDEVLLNRISVIPVSKTKFPKVNSEDAARFVAWLTDPGKGQSIVESFGREKYGSPLFFPDSQQWHKLHR</sequence>
<dbReference type="RefSeq" id="WP_135869150.1">
    <property type="nucleotide sequence ID" value="NZ_SRSC01000001.1"/>
</dbReference>
<keyword evidence="1" id="KW-0732">Signal</keyword>
<comment type="caution">
    <text evidence="3">The sequence shown here is derived from an EMBL/GenBank/DDBJ whole genome shotgun (WGS) entry which is preliminary data.</text>
</comment>
<evidence type="ECO:0000313" key="3">
    <source>
        <dbReference type="EMBL" id="TGU74828.1"/>
    </source>
</evidence>
<evidence type="ECO:0000313" key="4">
    <source>
        <dbReference type="Proteomes" id="UP000306416"/>
    </source>
</evidence>
<dbReference type="Proteomes" id="UP000306416">
    <property type="component" value="Unassembled WGS sequence"/>
</dbReference>